<feature type="compositionally biased region" description="Polar residues" evidence="1">
    <location>
        <begin position="133"/>
        <end position="145"/>
    </location>
</feature>
<evidence type="ECO:0000256" key="1">
    <source>
        <dbReference type="SAM" id="MobiDB-lite"/>
    </source>
</evidence>
<dbReference type="EMBL" id="LR026992">
    <property type="protein sequence ID" value="VDB93990.1"/>
    <property type="molecule type" value="Genomic_DNA"/>
</dbReference>
<evidence type="ECO:0000259" key="2">
    <source>
        <dbReference type="PROSITE" id="PS50076"/>
    </source>
</evidence>
<gene>
    <name evidence="3" type="ORF">BGT96224V316_LOCUS7580</name>
</gene>
<dbReference type="SMART" id="SM00271">
    <property type="entry name" value="DnaJ"/>
    <property type="match status" value="1"/>
</dbReference>
<dbReference type="InterPro" id="IPR050817">
    <property type="entry name" value="DjlA_DnaK_co-chaperone"/>
</dbReference>
<name>A0A9X9MNE6_BLUGR</name>
<dbReference type="InterPro" id="IPR036869">
    <property type="entry name" value="J_dom_sf"/>
</dbReference>
<dbReference type="AlphaFoldDB" id="A0A9X9MNE6"/>
<organism evidence="3 4">
    <name type="scientific">Blumeria graminis f. sp. tritici</name>
    <dbReference type="NCBI Taxonomy" id="62690"/>
    <lineage>
        <taxon>Eukaryota</taxon>
        <taxon>Fungi</taxon>
        <taxon>Dikarya</taxon>
        <taxon>Ascomycota</taxon>
        <taxon>Pezizomycotina</taxon>
        <taxon>Leotiomycetes</taxon>
        <taxon>Erysiphales</taxon>
        <taxon>Erysiphaceae</taxon>
        <taxon>Blumeria</taxon>
    </lineage>
</organism>
<dbReference type="SUPFAM" id="SSF46565">
    <property type="entry name" value="Chaperone J-domain"/>
    <property type="match status" value="1"/>
</dbReference>
<dbReference type="Pfam" id="PF00226">
    <property type="entry name" value="DnaJ"/>
    <property type="match status" value="1"/>
</dbReference>
<dbReference type="PROSITE" id="PS50076">
    <property type="entry name" value="DNAJ_2"/>
    <property type="match status" value="1"/>
</dbReference>
<feature type="domain" description="J" evidence="2">
    <location>
        <begin position="9"/>
        <end position="75"/>
    </location>
</feature>
<dbReference type="PANTHER" id="PTHR24074">
    <property type="entry name" value="CO-CHAPERONE PROTEIN DJLA"/>
    <property type="match status" value="1"/>
</dbReference>
<feature type="compositionally biased region" description="Polar residues" evidence="1">
    <location>
        <begin position="196"/>
        <end position="205"/>
    </location>
</feature>
<accession>A0A9X9MNE6</accession>
<sequence length="371" mass="41890">MVKADYSRDYYNDLELNKNSDIAEIKKQYKKLALVYHPDRNIGKSNLDAAKFQRIQSAYEVLIDPLERARYDVNHRFDSSRNTSSSHTGYGQRGNPWSNVGKTYPPPPKPPTARNRPAPFATDGTRRYENFKPPQQSAYQATQEGAQARKATYEAWENTRSQQESNKTDPGMKKNNGIPTPPPRSNRQPGREERSYNQSKNSIPQRKNGFMPSTPGGDELPAPKGAYSTLNDKSRPPVPPRNPENDPLQSFSSKINLEPSLEPRVSTPYATHGGERFDPFNHKKDASDCSRSSNGSRKESPIKAPHLPPRLNTETRPPMPQNKSPSKEDSNTKPFRPSATDSIRKPDPINPRAARKFLEIERLSNHRANTC</sequence>
<feature type="compositionally biased region" description="Basic and acidic residues" evidence="1">
    <location>
        <begin position="273"/>
        <end position="288"/>
    </location>
</feature>
<keyword evidence="4" id="KW-1185">Reference proteome</keyword>
<reference evidence="3 4" key="1">
    <citation type="submission" date="2018-08" db="EMBL/GenBank/DDBJ databases">
        <authorList>
            <person name="Muller C M."/>
        </authorList>
    </citation>
    <scope>NUCLEOTIDE SEQUENCE [LARGE SCALE GENOMIC DNA]</scope>
</reference>
<dbReference type="PRINTS" id="PR00625">
    <property type="entry name" value="JDOMAIN"/>
</dbReference>
<proteinExistence type="predicted"/>
<feature type="region of interest" description="Disordered" evidence="1">
    <location>
        <begin position="77"/>
        <end position="355"/>
    </location>
</feature>
<dbReference type="CDD" id="cd06257">
    <property type="entry name" value="DnaJ"/>
    <property type="match status" value="1"/>
</dbReference>
<evidence type="ECO:0000313" key="3">
    <source>
        <dbReference type="EMBL" id="VDB93990.1"/>
    </source>
</evidence>
<dbReference type="InterPro" id="IPR001623">
    <property type="entry name" value="DnaJ_domain"/>
</dbReference>
<dbReference type="Gene3D" id="1.10.287.110">
    <property type="entry name" value="DnaJ domain"/>
    <property type="match status" value="1"/>
</dbReference>
<dbReference type="PROSITE" id="PS00636">
    <property type="entry name" value="DNAJ_1"/>
    <property type="match status" value="1"/>
</dbReference>
<protein>
    <submittedName>
        <fullName evidence="3">Bgt-20032</fullName>
    </submittedName>
</protein>
<feature type="compositionally biased region" description="Polar residues" evidence="1">
    <location>
        <begin position="80"/>
        <end position="101"/>
    </location>
</feature>
<evidence type="ECO:0000313" key="4">
    <source>
        <dbReference type="Proteomes" id="UP000324639"/>
    </source>
</evidence>
<dbReference type="Proteomes" id="UP000324639">
    <property type="component" value="Chromosome Bgt_-09"/>
</dbReference>
<dbReference type="InterPro" id="IPR018253">
    <property type="entry name" value="DnaJ_domain_CS"/>
</dbReference>